<feature type="domain" description="GCVT N-terminal" evidence="4">
    <location>
        <begin position="423"/>
        <end position="701"/>
    </location>
</feature>
<dbReference type="RefSeq" id="WP_147150405.1">
    <property type="nucleotide sequence ID" value="NZ_BKAJ01000062.1"/>
</dbReference>
<keyword evidence="8" id="KW-1185">Reference proteome</keyword>
<dbReference type="InterPro" id="IPR036188">
    <property type="entry name" value="FAD/NAD-bd_sf"/>
</dbReference>
<dbReference type="InterPro" id="IPR013977">
    <property type="entry name" value="GcvT_C"/>
</dbReference>
<dbReference type="SUPFAM" id="SSF51905">
    <property type="entry name" value="FAD/NAD(P)-binding domain"/>
    <property type="match status" value="1"/>
</dbReference>
<evidence type="ECO:0000259" key="6">
    <source>
        <dbReference type="Pfam" id="PF16350"/>
    </source>
</evidence>
<evidence type="ECO:0000259" key="4">
    <source>
        <dbReference type="Pfam" id="PF01571"/>
    </source>
</evidence>
<evidence type="ECO:0000313" key="7">
    <source>
        <dbReference type="EMBL" id="GEP56336.1"/>
    </source>
</evidence>
<dbReference type="SUPFAM" id="SSF103025">
    <property type="entry name" value="Folate-binding domain"/>
    <property type="match status" value="1"/>
</dbReference>
<feature type="domain" description="FAD dependent oxidoreductase" evidence="3">
    <location>
        <begin position="8"/>
        <end position="363"/>
    </location>
</feature>
<dbReference type="OrthoDB" id="9804379at2"/>
<dbReference type="Pfam" id="PF01571">
    <property type="entry name" value="GCV_T"/>
    <property type="match status" value="1"/>
</dbReference>
<dbReference type="Proteomes" id="UP000321058">
    <property type="component" value="Unassembled WGS sequence"/>
</dbReference>
<feature type="domain" description="Aminomethyltransferase C-terminal" evidence="5">
    <location>
        <begin position="721"/>
        <end position="796"/>
    </location>
</feature>
<dbReference type="Gene3D" id="3.30.1360.120">
    <property type="entry name" value="Probable tRNA modification gtpase trme, domain 1"/>
    <property type="match status" value="1"/>
</dbReference>
<dbReference type="PANTHER" id="PTHR43757:SF2">
    <property type="entry name" value="AMINOMETHYLTRANSFERASE, MITOCHONDRIAL"/>
    <property type="match status" value="1"/>
</dbReference>
<evidence type="ECO:0000256" key="2">
    <source>
        <dbReference type="ARBA" id="ARBA00023002"/>
    </source>
</evidence>
<evidence type="ECO:0000256" key="1">
    <source>
        <dbReference type="ARBA" id="ARBA00008609"/>
    </source>
</evidence>
<dbReference type="InterPro" id="IPR006076">
    <property type="entry name" value="FAD-dep_OxRdtase"/>
</dbReference>
<reference evidence="7 8" key="1">
    <citation type="submission" date="2019-07" db="EMBL/GenBank/DDBJ databases">
        <title>Whole genome shotgun sequence of Reyranella soli NBRC 108950.</title>
        <authorList>
            <person name="Hosoyama A."/>
            <person name="Uohara A."/>
            <person name="Ohji S."/>
            <person name="Ichikawa N."/>
        </authorList>
    </citation>
    <scope>NUCLEOTIDE SEQUENCE [LARGE SCALE GENOMIC DNA]</scope>
    <source>
        <strain evidence="7 8">NBRC 108950</strain>
    </source>
</reference>
<dbReference type="Gene3D" id="3.50.50.60">
    <property type="entry name" value="FAD/NAD(P)-binding domain"/>
    <property type="match status" value="1"/>
</dbReference>
<accession>A0A512NBL1</accession>
<evidence type="ECO:0000259" key="5">
    <source>
        <dbReference type="Pfam" id="PF08669"/>
    </source>
</evidence>
<dbReference type="SUPFAM" id="SSF54373">
    <property type="entry name" value="FAD-linked reductases, C-terminal domain"/>
    <property type="match status" value="1"/>
</dbReference>
<organism evidence="7 8">
    <name type="scientific">Reyranella soli</name>
    <dbReference type="NCBI Taxonomy" id="1230389"/>
    <lineage>
        <taxon>Bacteria</taxon>
        <taxon>Pseudomonadati</taxon>
        <taxon>Pseudomonadota</taxon>
        <taxon>Alphaproteobacteria</taxon>
        <taxon>Hyphomicrobiales</taxon>
        <taxon>Reyranellaceae</taxon>
        <taxon>Reyranella</taxon>
    </lineage>
</organism>
<dbReference type="InterPro" id="IPR027266">
    <property type="entry name" value="TrmE/GcvT-like"/>
</dbReference>
<dbReference type="InterPro" id="IPR032503">
    <property type="entry name" value="FAO_M"/>
</dbReference>
<proteinExistence type="inferred from homology"/>
<dbReference type="InterPro" id="IPR029043">
    <property type="entry name" value="GcvT/YgfZ_C"/>
</dbReference>
<feature type="domain" description="FAD dependent oxidoreductase central" evidence="6">
    <location>
        <begin position="366"/>
        <end position="421"/>
    </location>
</feature>
<dbReference type="Gene3D" id="3.30.9.10">
    <property type="entry name" value="D-Amino Acid Oxidase, subunit A, domain 2"/>
    <property type="match status" value="1"/>
</dbReference>
<name>A0A512NBL1_9HYPH</name>
<dbReference type="Pfam" id="PF08669">
    <property type="entry name" value="GCV_T_C"/>
    <property type="match status" value="1"/>
</dbReference>
<sequence length="806" mass="87915">MSLPSQARIVVIGGGAVGCSIAYHLAKLGQKDVLVLEKLGLTHGSTWHAAGLVGQLRSKRNLTRLMQYSAQLYGKLEAETGQATEWKPVGSLRLASSEERWSELKRMATTARSFDFELHTLSSKEAQQKFPLIEPNGIVGAVFVPNDGSVEPSSLTMAYAKGARTGGVRIVENVLVTGFEAEGRRIKRVLTDQGAVDCEIVVVAAGIWARDVAHMAGVQVPAGAVEHQYLITEKSNTIPAGLPTLRDPDRIFYLKPEPGALAIGGWEKGTPTFGAEGVPFSFGRELLQPNQERLEQFVLPAADRLPILNELGIRTVINGPIPISPDGEPIMGLAPERDNVYVACGFTSGIAASGGAGKAMAEWIVEGEPGLDLWAFDVRRFGSHHMSARYLAERSVDSYWRYYQIHYPIEELESARGGRRSPLYPLLKAKNAVFGSRFGWERPNWFAPAGTEAIDRPSFESRPNWFGPVGSECRAARERAVLIDQSSFSKYEISGPGAFATLQWLAANDLDKPQGALIYTQLCNERGGIEADLTFARLDENHFYMVTGSAFGVRDMGWIRKHLPTDGSVTVQELTSARATINLAGPLSRQILEQVADGDVGNQAFPYMTARELRIGFAPVLALRVTYLGELGWELHLPAEYAAHVYELLWAAGRDLGLADAGYRAIDSLRLEKRYLYWGSDITPDYTPYEAGLGFAVSLKKKSDFIGRAALEKAKATGPSRKLITLLVDADVQLYGGEAIRRDGKVLGVTSSAGWGHTIGKAIAFGYVPAEEAGHADYEIEAFTRRHAATRIDGAAVDPQRKKILS</sequence>
<dbReference type="GO" id="GO:0016491">
    <property type="term" value="F:oxidoreductase activity"/>
    <property type="evidence" value="ECO:0007669"/>
    <property type="project" value="UniProtKB-KW"/>
</dbReference>
<dbReference type="Pfam" id="PF01266">
    <property type="entry name" value="DAO"/>
    <property type="match status" value="1"/>
</dbReference>
<dbReference type="SUPFAM" id="SSF101790">
    <property type="entry name" value="Aminomethyltransferase beta-barrel domain"/>
    <property type="match status" value="1"/>
</dbReference>
<dbReference type="Gene3D" id="2.40.30.110">
    <property type="entry name" value="Aminomethyltransferase beta-barrel domains"/>
    <property type="match status" value="1"/>
</dbReference>
<dbReference type="AlphaFoldDB" id="A0A512NBL1"/>
<evidence type="ECO:0000259" key="3">
    <source>
        <dbReference type="Pfam" id="PF01266"/>
    </source>
</evidence>
<dbReference type="Pfam" id="PF16350">
    <property type="entry name" value="FAO_M"/>
    <property type="match status" value="1"/>
</dbReference>
<dbReference type="Gene3D" id="3.30.70.1400">
    <property type="entry name" value="Aminomethyltransferase beta-barrel domains"/>
    <property type="match status" value="1"/>
</dbReference>
<dbReference type="EMBL" id="BKAJ01000062">
    <property type="protein sequence ID" value="GEP56336.1"/>
    <property type="molecule type" value="Genomic_DNA"/>
</dbReference>
<evidence type="ECO:0000313" key="8">
    <source>
        <dbReference type="Proteomes" id="UP000321058"/>
    </source>
</evidence>
<gene>
    <name evidence="7" type="ORF">RSO01_35020</name>
</gene>
<keyword evidence="2" id="KW-0560">Oxidoreductase</keyword>
<dbReference type="InterPro" id="IPR028896">
    <property type="entry name" value="GcvT/YgfZ/DmdA"/>
</dbReference>
<dbReference type="PANTHER" id="PTHR43757">
    <property type="entry name" value="AMINOMETHYLTRANSFERASE"/>
    <property type="match status" value="1"/>
</dbReference>
<protein>
    <submittedName>
        <fullName evidence="7">FAD-dependent oxidoreductase</fullName>
    </submittedName>
</protein>
<comment type="similarity">
    <text evidence="1">Belongs to the GcvT family.</text>
</comment>
<dbReference type="InterPro" id="IPR006222">
    <property type="entry name" value="GCVT_N"/>
</dbReference>
<comment type="caution">
    <text evidence="7">The sequence shown here is derived from an EMBL/GenBank/DDBJ whole genome shotgun (WGS) entry which is preliminary data.</text>
</comment>